<protein>
    <submittedName>
        <fullName evidence="1">Uncharacterized protein</fullName>
    </submittedName>
</protein>
<organism evidence="1 2">
    <name type="scientific">Spirosoma rhododendri</name>
    <dbReference type="NCBI Taxonomy" id="2728024"/>
    <lineage>
        <taxon>Bacteria</taxon>
        <taxon>Pseudomonadati</taxon>
        <taxon>Bacteroidota</taxon>
        <taxon>Cytophagia</taxon>
        <taxon>Cytophagales</taxon>
        <taxon>Cytophagaceae</taxon>
        <taxon>Spirosoma</taxon>
    </lineage>
</organism>
<gene>
    <name evidence="1" type="ORF">HH216_20640</name>
</gene>
<accession>A0A7L5DTD4</accession>
<proteinExistence type="predicted"/>
<dbReference type="AlphaFoldDB" id="A0A7L5DTD4"/>
<dbReference type="EMBL" id="CP051677">
    <property type="protein sequence ID" value="QJD80553.1"/>
    <property type="molecule type" value="Genomic_DNA"/>
</dbReference>
<dbReference type="RefSeq" id="WP_169552512.1">
    <property type="nucleotide sequence ID" value="NZ_CP051677.1"/>
</dbReference>
<evidence type="ECO:0000313" key="2">
    <source>
        <dbReference type="Proteomes" id="UP000501128"/>
    </source>
</evidence>
<name>A0A7L5DTD4_9BACT</name>
<reference evidence="1 2" key="1">
    <citation type="submission" date="2020-04" db="EMBL/GenBank/DDBJ databases">
        <title>Genome sequencing of novel species.</title>
        <authorList>
            <person name="Heo J."/>
            <person name="Kim S.-J."/>
            <person name="Kim J.-S."/>
            <person name="Hong S.-B."/>
            <person name="Kwon S.-W."/>
        </authorList>
    </citation>
    <scope>NUCLEOTIDE SEQUENCE [LARGE SCALE GENOMIC DNA]</scope>
    <source>
        <strain evidence="1 2">CJU-R4</strain>
    </source>
</reference>
<sequence>MLTHGYYFHDPQPDDKICTLLSIGLVGVDVHDDVFERGIGQVDHIVCLGDRDRLLQSPVSTTVCSDRLTIFNTARELLALLPDQPTCFVLGPDARDLRITLALTEIKPELQRRGVWLAFVIAPAAPTEDWMALLRELEKRISRVYLFEPAMDGRMPIRETVSIAVFSLIRFLENYDAGRDICAPWKRSGRLLVSQCENTGPDSISQLIAQMPQRLTDEQCNLLATNHALLDVQSNPEQYITLHEFSTMRKALVDPFANKKFNMQVSIDESLPEPTIRAVLVLWKTLWPERA</sequence>
<keyword evidence="2" id="KW-1185">Reference proteome</keyword>
<dbReference type="Proteomes" id="UP000501128">
    <property type="component" value="Chromosome"/>
</dbReference>
<dbReference type="KEGG" id="srho:HH216_20640"/>
<evidence type="ECO:0000313" key="1">
    <source>
        <dbReference type="EMBL" id="QJD80553.1"/>
    </source>
</evidence>